<dbReference type="PIRSF" id="PIRSF011491">
    <property type="entry name" value="Mtase_YbcY_prd"/>
    <property type="match status" value="1"/>
</dbReference>
<reference evidence="2 3" key="1">
    <citation type="journal article" date="2019" name="ACS Chem. Biol.">
        <title>Identification and Mobilization of a Cryptic Antibiotic Biosynthesis Gene Locus from a Human-Pathogenic Nocardia Isolate.</title>
        <authorList>
            <person name="Herisse M."/>
            <person name="Ishida K."/>
            <person name="Porter J.L."/>
            <person name="Howden B."/>
            <person name="Hertweck C."/>
            <person name="Stinear T.P."/>
            <person name="Pidot S.J."/>
        </authorList>
    </citation>
    <scope>NUCLEOTIDE SEQUENCE [LARGE SCALE GENOMIC DNA]</scope>
    <source>
        <strain evidence="2 3">AUSMDU00012715</strain>
    </source>
</reference>
<dbReference type="Pfam" id="PF08242">
    <property type="entry name" value="Methyltransf_12"/>
    <property type="match status" value="1"/>
</dbReference>
<keyword evidence="2" id="KW-0808">Transferase</keyword>
<dbReference type="CDD" id="cd02440">
    <property type="entry name" value="AdoMet_MTases"/>
    <property type="match status" value="1"/>
</dbReference>
<dbReference type="GO" id="GO:0032259">
    <property type="term" value="P:methylation"/>
    <property type="evidence" value="ECO:0007669"/>
    <property type="project" value="UniProtKB-KW"/>
</dbReference>
<evidence type="ECO:0000259" key="1">
    <source>
        <dbReference type="Pfam" id="PF08242"/>
    </source>
</evidence>
<name>A0A6G9Z9U7_9NOCA</name>
<proteinExistence type="predicted"/>
<dbReference type="SUPFAM" id="SSF53335">
    <property type="entry name" value="S-adenosyl-L-methionine-dependent methyltransferases"/>
    <property type="match status" value="1"/>
</dbReference>
<gene>
    <name evidence="2" type="ORF">F6W96_31125</name>
</gene>
<organism evidence="2 3">
    <name type="scientific">Nocardia terpenica</name>
    <dbReference type="NCBI Taxonomy" id="455432"/>
    <lineage>
        <taxon>Bacteria</taxon>
        <taxon>Bacillati</taxon>
        <taxon>Actinomycetota</taxon>
        <taxon>Actinomycetes</taxon>
        <taxon>Mycobacteriales</taxon>
        <taxon>Nocardiaceae</taxon>
        <taxon>Nocardia</taxon>
    </lineage>
</organism>
<dbReference type="InterPro" id="IPR016584">
    <property type="entry name" value="MeTrfase_VrtF"/>
</dbReference>
<dbReference type="Gene3D" id="3.40.50.150">
    <property type="entry name" value="Vaccinia Virus protein VP39"/>
    <property type="match status" value="1"/>
</dbReference>
<evidence type="ECO:0000313" key="2">
    <source>
        <dbReference type="EMBL" id="QIS22137.1"/>
    </source>
</evidence>
<keyword evidence="2" id="KW-0489">Methyltransferase</keyword>
<dbReference type="InterPro" id="IPR029063">
    <property type="entry name" value="SAM-dependent_MTases_sf"/>
</dbReference>
<protein>
    <submittedName>
        <fullName evidence="2">Methyltransferase</fullName>
    </submittedName>
</protein>
<accession>A0A6G9Z9U7</accession>
<dbReference type="AlphaFoldDB" id="A0A6G9Z9U7"/>
<evidence type="ECO:0000313" key="3">
    <source>
        <dbReference type="Proteomes" id="UP000500953"/>
    </source>
</evidence>
<feature type="domain" description="Methyltransferase type 12" evidence="1">
    <location>
        <begin position="64"/>
        <end position="162"/>
    </location>
</feature>
<dbReference type="GO" id="GO:0008168">
    <property type="term" value="F:methyltransferase activity"/>
    <property type="evidence" value="ECO:0007669"/>
    <property type="project" value="UniProtKB-KW"/>
</dbReference>
<dbReference type="RefSeq" id="WP_167489569.1">
    <property type="nucleotide sequence ID" value="NZ_CP046173.1"/>
</dbReference>
<dbReference type="InterPro" id="IPR013217">
    <property type="entry name" value="Methyltransf_12"/>
</dbReference>
<sequence length="231" mass="25480">MNTHIQDGKPVADAAVLAGQAAYHKRALNLYDLMVFYGSAPFFWRCPASEFRRLYDVSVGAEHMEIGVGTGYLLTHCRFPVLDPRITLVDLNPDTLVYTARQLSGYRTEQIRANALEPLPVPRRDYDSVGISFLLHCMPGSLHEKGVVLGHAASVVRPGGVVFGSTVLSSGVPVSYAGRKLMGLLNSKGIFHNEHDDLDSLREQLEKYFVGHELITRGSVALFRAWTPVQA</sequence>
<dbReference type="EMBL" id="CP046173">
    <property type="protein sequence ID" value="QIS22137.1"/>
    <property type="molecule type" value="Genomic_DNA"/>
</dbReference>
<dbReference type="Proteomes" id="UP000500953">
    <property type="component" value="Chromosome"/>
</dbReference>